<dbReference type="FunFam" id="2.30.29.30:FF:000006">
    <property type="entry name" value="Pleckstrin homology like domain family B member 1"/>
    <property type="match status" value="1"/>
</dbReference>
<sequence length="607" mass="68119">MPLPFPIPPESPTLMFNPTPILISPSSSTSQTALDTQPMLQLHSSGESLPPQQMTFDLDPVGGADLCKGAADEESAACVFRLWPVCPSRLALFTTLIPFFIIIIIIVIVTVRFVSFPTKIRDNSASCDLKWNCSLSEPSYTLPVNQTLTTSSDCTGPIEFLERIVGGTVARQGQWAWQASLQWRGQHMCGGVIINPNWVITAAHCFIEYDLTLEADWQVVVNTLVVSDVSHGQRYNTLRILTHPKYSKETNDYDLGLLLTHTAMRMGDTVRPVCLPVAPQSFPIGSSCWVTGWGFTHEGGSVSAQLRQAQVQIINQTVCSGPSVYGLYITPRMLCAGDMEGLIRNPDTPPLPHSRHRLSNGNANANGFHTPTKSTCSSRAASPSLNLANLVEIERKLREAKAERERLLKEREERKHLTVEDKQNELDDPNTHLSTPAYTHLHTQAHTNSHSEEEPKESHTQNSPEHSIPLFLTMNFDLRAHVENLGHGVAGCLGVQLSPRRCCGFLTKRGGRVKTWKRRWFLFDMDHRRLAYYTDQDERKLKGVIYFQAIEEVYYDHLRTATTSPRPSLTFCVKTYERLFFLVAPSAESMRIWMDVIVTATDEHSRH</sequence>
<dbReference type="Gene3D" id="2.40.10.10">
    <property type="entry name" value="Trypsin-like serine proteases"/>
    <property type="match status" value="1"/>
</dbReference>
<evidence type="ECO:0000259" key="9">
    <source>
        <dbReference type="PROSITE" id="PS50003"/>
    </source>
</evidence>
<dbReference type="InterPro" id="IPR052212">
    <property type="entry name" value="PH-like_domain"/>
</dbReference>
<evidence type="ECO:0000256" key="3">
    <source>
        <dbReference type="ARBA" id="ARBA00022825"/>
    </source>
</evidence>
<feature type="domain" description="Peptidase S1" evidence="10">
    <location>
        <begin position="164"/>
        <end position="391"/>
    </location>
</feature>
<dbReference type="Gene3D" id="2.30.29.30">
    <property type="entry name" value="Pleckstrin-homology domain (PH domain)/Phosphotyrosine-binding domain (PTB)"/>
    <property type="match status" value="1"/>
</dbReference>
<evidence type="ECO:0008006" key="13">
    <source>
        <dbReference type="Google" id="ProtNLM"/>
    </source>
</evidence>
<feature type="region of interest" description="Disordered" evidence="7">
    <location>
        <begin position="443"/>
        <end position="465"/>
    </location>
</feature>
<evidence type="ECO:0000313" key="12">
    <source>
        <dbReference type="Proteomes" id="UP001187315"/>
    </source>
</evidence>
<dbReference type="PANTHER" id="PTHR12156:SF22">
    <property type="entry name" value="PLECKSTRIN HOMOLOGY-LIKE DOMAIN FAMILY B MEMBER 3"/>
    <property type="match status" value="1"/>
</dbReference>
<protein>
    <recommendedName>
        <fullName evidence="13">PH domain-containing protein</fullName>
    </recommendedName>
</protein>
<dbReference type="PANTHER" id="PTHR12156">
    <property type="entry name" value="PLECKSTRIN HOMOLOGY-LIKE DOMAIN, FAMILY B, MEMBER 3"/>
    <property type="match status" value="1"/>
</dbReference>
<organism evidence="11 12">
    <name type="scientific">Tachysurus vachellii</name>
    <name type="common">Darkbarbel catfish</name>
    <name type="synonym">Pelteobagrus vachellii</name>
    <dbReference type="NCBI Taxonomy" id="175792"/>
    <lineage>
        <taxon>Eukaryota</taxon>
        <taxon>Metazoa</taxon>
        <taxon>Chordata</taxon>
        <taxon>Craniata</taxon>
        <taxon>Vertebrata</taxon>
        <taxon>Euteleostomi</taxon>
        <taxon>Actinopterygii</taxon>
        <taxon>Neopterygii</taxon>
        <taxon>Teleostei</taxon>
        <taxon>Ostariophysi</taxon>
        <taxon>Siluriformes</taxon>
        <taxon>Bagridae</taxon>
        <taxon>Tachysurus</taxon>
    </lineage>
</organism>
<keyword evidence="8" id="KW-1133">Transmembrane helix</keyword>
<dbReference type="SUPFAM" id="SSF50729">
    <property type="entry name" value="PH domain-like"/>
    <property type="match status" value="1"/>
</dbReference>
<dbReference type="PROSITE" id="PS50240">
    <property type="entry name" value="TRYPSIN_DOM"/>
    <property type="match status" value="1"/>
</dbReference>
<dbReference type="PROSITE" id="PS00134">
    <property type="entry name" value="TRYPSIN_HIS"/>
    <property type="match status" value="1"/>
</dbReference>
<feature type="coiled-coil region" evidence="6">
    <location>
        <begin position="390"/>
        <end position="417"/>
    </location>
</feature>
<feature type="compositionally biased region" description="Basic and acidic residues" evidence="7">
    <location>
        <begin position="449"/>
        <end position="459"/>
    </location>
</feature>
<dbReference type="PROSITE" id="PS50003">
    <property type="entry name" value="PH_DOMAIN"/>
    <property type="match status" value="1"/>
</dbReference>
<dbReference type="InterPro" id="IPR001254">
    <property type="entry name" value="Trypsin_dom"/>
</dbReference>
<dbReference type="InterPro" id="IPR037810">
    <property type="entry name" value="PHLDB1/2/3_PH"/>
</dbReference>
<evidence type="ECO:0000256" key="7">
    <source>
        <dbReference type="SAM" id="MobiDB-lite"/>
    </source>
</evidence>
<keyword evidence="4 6" id="KW-0175">Coiled coil</keyword>
<evidence type="ECO:0000313" key="11">
    <source>
        <dbReference type="EMBL" id="KAK2815366.1"/>
    </source>
</evidence>
<dbReference type="CDD" id="cd14673">
    <property type="entry name" value="PH_PHLDB1_2"/>
    <property type="match status" value="1"/>
</dbReference>
<comment type="caution">
    <text evidence="11">The sequence shown here is derived from an EMBL/GenBank/DDBJ whole genome shotgun (WGS) entry which is preliminary data.</text>
</comment>
<dbReference type="AlphaFoldDB" id="A0AA88LN45"/>
<evidence type="ECO:0000256" key="5">
    <source>
        <dbReference type="ARBA" id="ARBA00023157"/>
    </source>
</evidence>
<dbReference type="InterPro" id="IPR001849">
    <property type="entry name" value="PH_domain"/>
</dbReference>
<evidence type="ECO:0000256" key="6">
    <source>
        <dbReference type="SAM" id="Coils"/>
    </source>
</evidence>
<name>A0AA88LN45_TACVA</name>
<keyword evidence="5" id="KW-1015">Disulfide bond</keyword>
<keyword evidence="12" id="KW-1185">Reference proteome</keyword>
<dbReference type="InterPro" id="IPR018114">
    <property type="entry name" value="TRYPSIN_HIS"/>
</dbReference>
<evidence type="ECO:0000256" key="4">
    <source>
        <dbReference type="ARBA" id="ARBA00023054"/>
    </source>
</evidence>
<dbReference type="Proteomes" id="UP001187315">
    <property type="component" value="Unassembled WGS sequence"/>
</dbReference>
<evidence type="ECO:0000256" key="1">
    <source>
        <dbReference type="ARBA" id="ARBA00022670"/>
    </source>
</evidence>
<keyword evidence="8" id="KW-0812">Transmembrane</keyword>
<reference evidence="11" key="1">
    <citation type="submission" date="2023-08" db="EMBL/GenBank/DDBJ databases">
        <title>Pelteobagrus vachellii genome.</title>
        <authorList>
            <person name="Liu H."/>
        </authorList>
    </citation>
    <scope>NUCLEOTIDE SEQUENCE</scope>
    <source>
        <strain evidence="11">PRFRI_2022a</strain>
        <tissue evidence="11">Muscle</tissue>
    </source>
</reference>
<keyword evidence="3" id="KW-0720">Serine protease</keyword>
<dbReference type="GO" id="GO:0006508">
    <property type="term" value="P:proteolysis"/>
    <property type="evidence" value="ECO:0007669"/>
    <property type="project" value="UniProtKB-KW"/>
</dbReference>
<keyword evidence="1" id="KW-0645">Protease</keyword>
<dbReference type="Pfam" id="PF00089">
    <property type="entry name" value="Trypsin"/>
    <property type="match status" value="1"/>
</dbReference>
<dbReference type="SUPFAM" id="SSF50494">
    <property type="entry name" value="Trypsin-like serine proteases"/>
    <property type="match status" value="1"/>
</dbReference>
<evidence type="ECO:0000259" key="10">
    <source>
        <dbReference type="PROSITE" id="PS50240"/>
    </source>
</evidence>
<feature type="domain" description="PH" evidence="9">
    <location>
        <begin position="499"/>
        <end position="602"/>
    </location>
</feature>
<dbReference type="GO" id="GO:0004252">
    <property type="term" value="F:serine-type endopeptidase activity"/>
    <property type="evidence" value="ECO:0007669"/>
    <property type="project" value="InterPro"/>
</dbReference>
<accession>A0AA88LN45</accession>
<dbReference type="EMBL" id="JAVHJS010000026">
    <property type="protein sequence ID" value="KAK2815366.1"/>
    <property type="molecule type" value="Genomic_DNA"/>
</dbReference>
<dbReference type="InterPro" id="IPR011993">
    <property type="entry name" value="PH-like_dom_sf"/>
</dbReference>
<proteinExistence type="predicted"/>
<evidence type="ECO:0000256" key="2">
    <source>
        <dbReference type="ARBA" id="ARBA00022801"/>
    </source>
</evidence>
<dbReference type="CDD" id="cd00190">
    <property type="entry name" value="Tryp_SPc"/>
    <property type="match status" value="1"/>
</dbReference>
<feature type="transmembrane region" description="Helical" evidence="8">
    <location>
        <begin position="90"/>
        <end position="114"/>
    </location>
</feature>
<gene>
    <name evidence="11" type="ORF">Q7C36_023632</name>
</gene>
<dbReference type="InterPro" id="IPR009003">
    <property type="entry name" value="Peptidase_S1_PA"/>
</dbReference>
<dbReference type="InterPro" id="IPR043504">
    <property type="entry name" value="Peptidase_S1_PA_chymotrypsin"/>
</dbReference>
<keyword evidence="8" id="KW-0472">Membrane</keyword>
<dbReference type="SMART" id="SM00233">
    <property type="entry name" value="PH"/>
    <property type="match status" value="1"/>
</dbReference>
<keyword evidence="2" id="KW-0378">Hydrolase</keyword>
<dbReference type="FunFam" id="2.40.10.10:FF:000118">
    <property type="entry name" value="Chymotrypsinogen A"/>
    <property type="match status" value="1"/>
</dbReference>
<dbReference type="SMART" id="SM00020">
    <property type="entry name" value="Tryp_SPc"/>
    <property type="match status" value="1"/>
</dbReference>
<evidence type="ECO:0000256" key="8">
    <source>
        <dbReference type="SAM" id="Phobius"/>
    </source>
</evidence>
<dbReference type="Pfam" id="PF00169">
    <property type="entry name" value="PH"/>
    <property type="match status" value="1"/>
</dbReference>